<sequence length="181" mass="19721">MTPRTTDPTKPSRRMRGFERTSSLLGTRIRQATEKRGFSESRLLTHWAEIVGEEIAAVARPVSVGYGKGGFGATLTVLTTGAHAPMLQMQEPRLREKVNAVYGYAAISRIRITQTAPTGFAEGQVQFETARKAAPIVPDEGCRQRAAELADGVADDTLRKALASLGAQVINRKKRQSETPE</sequence>
<dbReference type="InterPro" id="IPR010593">
    <property type="entry name" value="DUF1159"/>
</dbReference>
<gene>
    <name evidence="1" type="ORF">ACFQ2S_20785</name>
</gene>
<dbReference type="PIRSF" id="PIRSF032064">
    <property type="entry name" value="UCP032064"/>
    <property type="match status" value="1"/>
</dbReference>
<dbReference type="EMBL" id="JBHTJT010000050">
    <property type="protein sequence ID" value="MFD0982076.1"/>
    <property type="molecule type" value="Genomic_DNA"/>
</dbReference>
<dbReference type="InterPro" id="IPR007922">
    <property type="entry name" value="DciA-like"/>
</dbReference>
<dbReference type="RefSeq" id="WP_386077484.1">
    <property type="nucleotide sequence ID" value="NZ_JBHTJT010000050.1"/>
</dbReference>
<evidence type="ECO:0000313" key="1">
    <source>
        <dbReference type="EMBL" id="MFD0982076.1"/>
    </source>
</evidence>
<dbReference type="PANTHER" id="PTHR36456:SF1">
    <property type="entry name" value="UPF0232 PROTEIN SCO3875"/>
    <property type="match status" value="1"/>
</dbReference>
<organism evidence="1 2">
    <name type="scientific">Tropicimonas aquimaris</name>
    <dbReference type="NCBI Taxonomy" id="914152"/>
    <lineage>
        <taxon>Bacteria</taxon>
        <taxon>Pseudomonadati</taxon>
        <taxon>Pseudomonadota</taxon>
        <taxon>Alphaproteobacteria</taxon>
        <taxon>Rhodobacterales</taxon>
        <taxon>Roseobacteraceae</taxon>
        <taxon>Tropicimonas</taxon>
    </lineage>
</organism>
<comment type="caution">
    <text evidence="1">The sequence shown here is derived from an EMBL/GenBank/DDBJ whole genome shotgun (WGS) entry which is preliminary data.</text>
</comment>
<keyword evidence="2" id="KW-1185">Reference proteome</keyword>
<dbReference type="Pfam" id="PF05258">
    <property type="entry name" value="DciA"/>
    <property type="match status" value="1"/>
</dbReference>
<name>A0ABW3IVX7_9RHOB</name>
<protein>
    <submittedName>
        <fullName evidence="1">DUF721 domain-containing protein</fullName>
    </submittedName>
</protein>
<accession>A0ABW3IVX7</accession>
<evidence type="ECO:0000313" key="2">
    <source>
        <dbReference type="Proteomes" id="UP001597108"/>
    </source>
</evidence>
<dbReference type="PANTHER" id="PTHR36456">
    <property type="entry name" value="UPF0232 PROTEIN SCO3875"/>
    <property type="match status" value="1"/>
</dbReference>
<reference evidence="2" key="1">
    <citation type="journal article" date="2019" name="Int. J. Syst. Evol. Microbiol.">
        <title>The Global Catalogue of Microorganisms (GCM) 10K type strain sequencing project: providing services to taxonomists for standard genome sequencing and annotation.</title>
        <authorList>
            <consortium name="The Broad Institute Genomics Platform"/>
            <consortium name="The Broad Institute Genome Sequencing Center for Infectious Disease"/>
            <person name="Wu L."/>
            <person name="Ma J."/>
        </authorList>
    </citation>
    <scope>NUCLEOTIDE SEQUENCE [LARGE SCALE GENOMIC DNA]</scope>
    <source>
        <strain evidence="2">CCUG 60524</strain>
    </source>
</reference>
<proteinExistence type="predicted"/>
<dbReference type="Proteomes" id="UP001597108">
    <property type="component" value="Unassembled WGS sequence"/>
</dbReference>